<dbReference type="FunFam" id="1.10.10.1100:FF:000002">
    <property type="entry name" value="Nitrite reductase large subunit"/>
    <property type="match status" value="1"/>
</dbReference>
<dbReference type="GO" id="GO:0042128">
    <property type="term" value="P:nitrate assimilation"/>
    <property type="evidence" value="ECO:0007669"/>
    <property type="project" value="UniProtKB-KW"/>
</dbReference>
<evidence type="ECO:0000313" key="15">
    <source>
        <dbReference type="EMBL" id="PAB57011.1"/>
    </source>
</evidence>
<keyword evidence="6" id="KW-0274">FAD</keyword>
<evidence type="ECO:0000313" key="16">
    <source>
        <dbReference type="Proteomes" id="UP000216024"/>
    </source>
</evidence>
<evidence type="ECO:0000256" key="10">
    <source>
        <dbReference type="ARBA" id="ARBA00023063"/>
    </source>
</evidence>
<dbReference type="GO" id="GO:0046872">
    <property type="term" value="F:metal ion binding"/>
    <property type="evidence" value="ECO:0007669"/>
    <property type="project" value="UniProtKB-KW"/>
</dbReference>
<gene>
    <name evidence="15" type="ORF">CCE28_19705</name>
</gene>
<evidence type="ECO:0000256" key="3">
    <source>
        <dbReference type="ARBA" id="ARBA00022630"/>
    </source>
</evidence>
<evidence type="ECO:0000256" key="12">
    <source>
        <dbReference type="ARBA" id="ARBA00039386"/>
    </source>
</evidence>
<dbReference type="InterPro" id="IPR052371">
    <property type="entry name" value="BFD-associated_ferredoxin"/>
</dbReference>
<dbReference type="AlphaFoldDB" id="A0A267MBR0"/>
<dbReference type="InterPro" id="IPR007419">
    <property type="entry name" value="BFD-like_2Fe2S-bd_dom"/>
</dbReference>
<dbReference type="RefSeq" id="WP_095135614.1">
    <property type="nucleotide sequence ID" value="NZ_NIBG01000029.1"/>
</dbReference>
<name>A0A267MBR0_9FIRM</name>
<keyword evidence="9" id="KW-0411">Iron-sulfur</keyword>
<evidence type="ECO:0000256" key="6">
    <source>
        <dbReference type="ARBA" id="ARBA00022827"/>
    </source>
</evidence>
<dbReference type="GO" id="GO:0051537">
    <property type="term" value="F:2 iron, 2 sulfur cluster binding"/>
    <property type="evidence" value="ECO:0007669"/>
    <property type="project" value="UniProtKB-KW"/>
</dbReference>
<proteinExistence type="inferred from homology"/>
<reference evidence="15 16" key="1">
    <citation type="submission" date="2017-06" db="EMBL/GenBank/DDBJ databases">
        <title>Draft genome sequence of anaerobic fermentative bacterium Anaeromicrobium sediminis DY2726D isolated from West Pacific Ocean sediments.</title>
        <authorList>
            <person name="Zeng X."/>
        </authorList>
    </citation>
    <scope>NUCLEOTIDE SEQUENCE [LARGE SCALE GENOMIC DNA]</scope>
    <source>
        <strain evidence="15 16">DY2726D</strain>
    </source>
</reference>
<evidence type="ECO:0000256" key="4">
    <source>
        <dbReference type="ARBA" id="ARBA00022714"/>
    </source>
</evidence>
<keyword evidence="10" id="KW-0534">Nitrate assimilation</keyword>
<keyword evidence="3" id="KW-0285">Flavoprotein</keyword>
<comment type="cofactor">
    <cofactor evidence="1">
        <name>FAD</name>
        <dbReference type="ChEBI" id="CHEBI:57692"/>
    </cofactor>
</comment>
<keyword evidence="7" id="KW-0249">Electron transport</keyword>
<sequence>MSVVCGCFEVTEETIREAVRNGATTVEAVGDKTQAGTGCGGCVGRIQEIIDEEAK</sequence>
<keyword evidence="8" id="KW-0408">Iron</keyword>
<evidence type="ECO:0000256" key="8">
    <source>
        <dbReference type="ARBA" id="ARBA00023004"/>
    </source>
</evidence>
<feature type="domain" description="BFD-like [2Fe-2S]-binding" evidence="14">
    <location>
        <begin position="3"/>
        <end position="52"/>
    </location>
</feature>
<keyword evidence="2" id="KW-0813">Transport</keyword>
<comment type="similarity">
    <text evidence="13">Belongs to the Bfd family.</text>
</comment>
<evidence type="ECO:0000256" key="13">
    <source>
        <dbReference type="ARBA" id="ARBA00046332"/>
    </source>
</evidence>
<dbReference type="Proteomes" id="UP000216024">
    <property type="component" value="Unassembled WGS sequence"/>
</dbReference>
<dbReference type="Gene3D" id="1.10.10.1100">
    <property type="entry name" value="BFD-like [2Fe-2S]-binding domain"/>
    <property type="match status" value="1"/>
</dbReference>
<accession>A0A267MBR0</accession>
<evidence type="ECO:0000256" key="5">
    <source>
        <dbReference type="ARBA" id="ARBA00022723"/>
    </source>
</evidence>
<organism evidence="15 16">
    <name type="scientific">Anaeromicrobium sediminis</name>
    <dbReference type="NCBI Taxonomy" id="1478221"/>
    <lineage>
        <taxon>Bacteria</taxon>
        <taxon>Bacillati</taxon>
        <taxon>Bacillota</taxon>
        <taxon>Clostridia</taxon>
        <taxon>Peptostreptococcales</taxon>
        <taxon>Thermotaleaceae</taxon>
        <taxon>Anaeromicrobium</taxon>
    </lineage>
</organism>
<dbReference type="PANTHER" id="PTHR37424">
    <property type="entry name" value="BACTERIOFERRITIN-ASSOCIATED FERREDOXIN"/>
    <property type="match status" value="1"/>
</dbReference>
<dbReference type="EMBL" id="NIBG01000029">
    <property type="protein sequence ID" value="PAB57011.1"/>
    <property type="molecule type" value="Genomic_DNA"/>
</dbReference>
<keyword evidence="5" id="KW-0479">Metal-binding</keyword>
<dbReference type="InterPro" id="IPR041854">
    <property type="entry name" value="BFD-like_2Fe2S-bd_dom_sf"/>
</dbReference>
<evidence type="ECO:0000256" key="7">
    <source>
        <dbReference type="ARBA" id="ARBA00022982"/>
    </source>
</evidence>
<evidence type="ECO:0000256" key="9">
    <source>
        <dbReference type="ARBA" id="ARBA00023014"/>
    </source>
</evidence>
<comment type="cofactor">
    <cofactor evidence="11">
        <name>[2Fe-2S] cluster</name>
        <dbReference type="ChEBI" id="CHEBI:190135"/>
    </cofactor>
</comment>
<comment type="caution">
    <text evidence="15">The sequence shown here is derived from an EMBL/GenBank/DDBJ whole genome shotgun (WGS) entry which is preliminary data.</text>
</comment>
<dbReference type="PANTHER" id="PTHR37424:SF1">
    <property type="entry name" value="BACTERIOFERRITIN-ASSOCIATED FERREDOXIN"/>
    <property type="match status" value="1"/>
</dbReference>
<dbReference type="OrthoDB" id="1629586at2"/>
<keyword evidence="16" id="KW-1185">Reference proteome</keyword>
<evidence type="ECO:0000256" key="2">
    <source>
        <dbReference type="ARBA" id="ARBA00022448"/>
    </source>
</evidence>
<protein>
    <recommendedName>
        <fullName evidence="12">Bacterioferritin-associated ferredoxin</fullName>
    </recommendedName>
</protein>
<evidence type="ECO:0000259" key="14">
    <source>
        <dbReference type="Pfam" id="PF04324"/>
    </source>
</evidence>
<evidence type="ECO:0000256" key="11">
    <source>
        <dbReference type="ARBA" id="ARBA00034078"/>
    </source>
</evidence>
<keyword evidence="4" id="KW-0001">2Fe-2S</keyword>
<dbReference type="Pfam" id="PF04324">
    <property type="entry name" value="Fer2_BFD"/>
    <property type="match status" value="1"/>
</dbReference>
<evidence type="ECO:0000256" key="1">
    <source>
        <dbReference type="ARBA" id="ARBA00001974"/>
    </source>
</evidence>